<protein>
    <submittedName>
        <fullName evidence="1">Uncharacterized protein</fullName>
    </submittedName>
</protein>
<gene>
    <name evidence="1" type="ORF">PACILC2_52500</name>
</gene>
<dbReference type="RefSeq" id="WP_244863800.1">
    <property type="nucleotide sequence ID" value="NZ_BOVJ01000202.1"/>
</dbReference>
<proteinExistence type="predicted"/>
<dbReference type="Pfam" id="PF19552">
    <property type="entry name" value="DUF6075"/>
    <property type="match status" value="1"/>
</dbReference>
<accession>A0ABQ4NES4</accession>
<keyword evidence="2" id="KW-1185">Reference proteome</keyword>
<evidence type="ECO:0000313" key="1">
    <source>
        <dbReference type="EMBL" id="GIQ66682.1"/>
    </source>
</evidence>
<reference evidence="1 2" key="1">
    <citation type="submission" date="2021-04" db="EMBL/GenBank/DDBJ databases">
        <title>Draft genome sequence of Paenibacillus cisolokensis, LC2-13A.</title>
        <authorList>
            <person name="Uke A."/>
            <person name="Chhe C."/>
            <person name="Baramee S."/>
            <person name="Kosugi A."/>
        </authorList>
    </citation>
    <scope>NUCLEOTIDE SEQUENCE [LARGE SCALE GENOMIC DNA]</scope>
    <source>
        <strain evidence="1 2">LC2-13A</strain>
    </source>
</reference>
<comment type="caution">
    <text evidence="1">The sequence shown here is derived from an EMBL/GenBank/DDBJ whole genome shotgun (WGS) entry which is preliminary data.</text>
</comment>
<dbReference type="Proteomes" id="UP000680304">
    <property type="component" value="Unassembled WGS sequence"/>
</dbReference>
<dbReference type="InterPro" id="IPR045721">
    <property type="entry name" value="DUF6075"/>
</dbReference>
<name>A0ABQ4NES4_9BACL</name>
<evidence type="ECO:0000313" key="2">
    <source>
        <dbReference type="Proteomes" id="UP000680304"/>
    </source>
</evidence>
<dbReference type="EMBL" id="BOVJ01000202">
    <property type="protein sequence ID" value="GIQ66682.1"/>
    <property type="molecule type" value="Genomic_DNA"/>
</dbReference>
<organism evidence="1 2">
    <name type="scientific">Paenibacillus cisolokensis</name>
    <dbReference type="NCBI Taxonomy" id="1658519"/>
    <lineage>
        <taxon>Bacteria</taxon>
        <taxon>Bacillati</taxon>
        <taxon>Bacillota</taxon>
        <taxon>Bacilli</taxon>
        <taxon>Bacillales</taxon>
        <taxon>Paenibacillaceae</taxon>
        <taxon>Paenibacillus</taxon>
    </lineage>
</organism>
<sequence length="150" mass="17657">MQQVRFRDDEHERFYVQMMDERKCNDGYHRALFYTLGISRETRSHIRDLYDFANGGIKPEGLSAPWQTGSSTRVCRLAFNLWNGWTEVGGEHHSTPHELFDCSYALYFLKRFVFVIPNIAEITRERSNGWLNKFAEWLPATGVEWDDEGN</sequence>